<dbReference type="PROSITE" id="PS50006">
    <property type="entry name" value="FHA_DOMAIN"/>
    <property type="match status" value="1"/>
</dbReference>
<evidence type="ECO:0000259" key="2">
    <source>
        <dbReference type="PROSITE" id="PS50006"/>
    </source>
</evidence>
<dbReference type="InterPro" id="IPR008984">
    <property type="entry name" value="SMAD_FHA_dom_sf"/>
</dbReference>
<reference evidence="5" key="1">
    <citation type="submission" date="2023-07" db="EMBL/GenBank/DDBJ databases">
        <title>A draft genome of Kazachstania heterogenica Y-27499.</title>
        <authorList>
            <person name="Donic C."/>
            <person name="Kralova J.S."/>
            <person name="Fidel L."/>
            <person name="Ben-Dor S."/>
            <person name="Jung S."/>
        </authorList>
    </citation>
    <scope>NUCLEOTIDE SEQUENCE [LARGE SCALE GENOMIC DNA]</scope>
    <source>
        <strain evidence="5">Y27499</strain>
    </source>
</reference>
<dbReference type="Pfam" id="PF00069">
    <property type="entry name" value="Pkinase"/>
    <property type="match status" value="1"/>
</dbReference>
<feature type="domain" description="Protein kinase" evidence="3">
    <location>
        <begin position="171"/>
        <end position="466"/>
    </location>
</feature>
<protein>
    <submittedName>
        <fullName evidence="4">Uncharacterized protein</fullName>
    </submittedName>
</protein>
<dbReference type="Proteomes" id="UP001306508">
    <property type="component" value="Unassembled WGS sequence"/>
</dbReference>
<dbReference type="Gene3D" id="3.30.200.20">
    <property type="entry name" value="Phosphorylase Kinase, domain 1"/>
    <property type="match status" value="1"/>
</dbReference>
<feature type="domain" description="FHA" evidence="2">
    <location>
        <begin position="44"/>
        <end position="99"/>
    </location>
</feature>
<dbReference type="SUPFAM" id="SSF49879">
    <property type="entry name" value="SMAD/FHA domain"/>
    <property type="match status" value="1"/>
</dbReference>
<dbReference type="Gene3D" id="2.60.200.20">
    <property type="match status" value="1"/>
</dbReference>
<dbReference type="SMART" id="SM00240">
    <property type="entry name" value="FHA"/>
    <property type="match status" value="1"/>
</dbReference>
<dbReference type="Pfam" id="PF00498">
    <property type="entry name" value="FHA"/>
    <property type="match status" value="1"/>
</dbReference>
<dbReference type="InterPro" id="IPR008271">
    <property type="entry name" value="Ser/Thr_kinase_AS"/>
</dbReference>
<evidence type="ECO:0000313" key="4">
    <source>
        <dbReference type="EMBL" id="KAK5782010.1"/>
    </source>
</evidence>
<dbReference type="InterPro" id="IPR000253">
    <property type="entry name" value="FHA_dom"/>
</dbReference>
<evidence type="ECO:0000313" key="5">
    <source>
        <dbReference type="Proteomes" id="UP001306508"/>
    </source>
</evidence>
<gene>
    <name evidence="4" type="ORF">RI543_000496</name>
</gene>
<dbReference type="PROSITE" id="PS50011">
    <property type="entry name" value="PROTEIN_KINASE_DOM"/>
    <property type="match status" value="1"/>
</dbReference>
<dbReference type="GO" id="GO:0005524">
    <property type="term" value="F:ATP binding"/>
    <property type="evidence" value="ECO:0007669"/>
    <property type="project" value="InterPro"/>
</dbReference>
<dbReference type="GO" id="GO:0004672">
    <property type="term" value="F:protein kinase activity"/>
    <property type="evidence" value="ECO:0007669"/>
    <property type="project" value="InterPro"/>
</dbReference>
<dbReference type="InterPro" id="IPR000719">
    <property type="entry name" value="Prot_kinase_dom"/>
</dbReference>
<evidence type="ECO:0000259" key="3">
    <source>
        <dbReference type="PROSITE" id="PS50011"/>
    </source>
</evidence>
<dbReference type="Gene3D" id="1.10.510.10">
    <property type="entry name" value="Transferase(Phosphotransferase) domain 1"/>
    <property type="match status" value="1"/>
</dbReference>
<dbReference type="PROSITE" id="PS00108">
    <property type="entry name" value="PROTEIN_KINASE_ST"/>
    <property type="match status" value="1"/>
</dbReference>
<dbReference type="SMART" id="SM00220">
    <property type="entry name" value="S_TKc"/>
    <property type="match status" value="1"/>
</dbReference>
<dbReference type="AlphaFoldDB" id="A0AAN8A9T8"/>
<dbReference type="CDD" id="cd05117">
    <property type="entry name" value="STKc_CAMK"/>
    <property type="match status" value="1"/>
</dbReference>
<name>A0AAN8A9T8_9SACH</name>
<dbReference type="SUPFAM" id="SSF56112">
    <property type="entry name" value="Protein kinase-like (PK-like)"/>
    <property type="match status" value="1"/>
</dbReference>
<dbReference type="InterPro" id="IPR011009">
    <property type="entry name" value="Kinase-like_dom_sf"/>
</dbReference>
<dbReference type="FunFam" id="1.10.510.10:FF:001021">
    <property type="entry name" value="Serine/threonine protein kinase"/>
    <property type="match status" value="1"/>
</dbReference>
<dbReference type="EMBL" id="JAWIZZ010000022">
    <property type="protein sequence ID" value="KAK5782010.1"/>
    <property type="molecule type" value="Genomic_DNA"/>
</dbReference>
<dbReference type="PANTHER" id="PTHR24347">
    <property type="entry name" value="SERINE/THREONINE-PROTEIN KINASE"/>
    <property type="match status" value="1"/>
</dbReference>
<comment type="caution">
    <text evidence="4">The sequence shown here is derived from an EMBL/GenBank/DDBJ whole genome shotgun (WGS) entry which is preliminary data.</text>
</comment>
<comment type="similarity">
    <text evidence="1">Belongs to the protein kinase superfamily. CAMK Ser/Thr protein kinase family. CHEK2 subfamily.</text>
</comment>
<organism evidence="4 5">
    <name type="scientific">Arxiozyma heterogenica</name>
    <dbReference type="NCBI Taxonomy" id="278026"/>
    <lineage>
        <taxon>Eukaryota</taxon>
        <taxon>Fungi</taxon>
        <taxon>Dikarya</taxon>
        <taxon>Ascomycota</taxon>
        <taxon>Saccharomycotina</taxon>
        <taxon>Saccharomycetes</taxon>
        <taxon>Saccharomycetales</taxon>
        <taxon>Saccharomycetaceae</taxon>
        <taxon>Arxiozyma</taxon>
    </lineage>
</organism>
<sequence length="559" mass="63902">MERTLGYLEIIDNGVDTASGFEVTSEDLKCEIDGYLALRKHSMIKIGRHRKECQLVLLDPSISSVHAIVWVTLFDEEATPMFYIKDVSLNGIQINGFSLKKGNTYLLQDNDIINIWSDNNNNNNKSSKILSEQDYCRPLFKFISRRSQSLSSSGLDIYEKLNISKRIGDWEIGTKVIGNGTFGHVLVCYRDRNCNNIALSTTSIQRKTRRFKKTEYAVKIIKVKLNKIDKEAKILLTLKHPNIIKVHRTFDDLNGNLYIFQDLIPGGDLFSYLAKGSCLSSIPESEALLIVFQILQALRYLHSKGIVHRDLKLDNILLCSPEPCTRIILADFGIAKHLTSDLKRMHTIVGTPEYCAPEVGFKADRQIYQNFSRVATIDNDHAGYDEKCDLWSLGVITHIMVSGISPFYGDGTEKCIIKNTKNGRLNFTTSHWRKVSATAKDFVRALLTVDVEKRLDSVAALDHSWVSKHIDQLNQIYEKRLLKTETNQEIEEVSKHNKESLNILDNDHWKKKLPKVISVKKDFSMKKLRKKTSFRIKKKFADNKLDIIIIIKLILSYSN</sequence>
<evidence type="ECO:0000256" key="1">
    <source>
        <dbReference type="ARBA" id="ARBA00005575"/>
    </source>
</evidence>
<keyword evidence="5" id="KW-1185">Reference proteome</keyword>
<accession>A0AAN8A9T8</accession>
<proteinExistence type="inferred from homology"/>